<dbReference type="GO" id="GO:0016740">
    <property type="term" value="F:transferase activity"/>
    <property type="evidence" value="ECO:0007669"/>
    <property type="project" value="UniProtKB-KW"/>
</dbReference>
<dbReference type="PROSITE" id="PS51273">
    <property type="entry name" value="GATASE_TYPE_1"/>
    <property type="match status" value="1"/>
</dbReference>
<keyword evidence="2" id="KW-0808">Transferase</keyword>
<keyword evidence="2" id="KW-0315">Glutamine amidotransferase</keyword>
<accession>A0A269PE30</accession>
<dbReference type="CDD" id="cd01741">
    <property type="entry name" value="GATase1_1"/>
    <property type="match status" value="1"/>
</dbReference>
<gene>
    <name evidence="2" type="ORF">CIG21_05180</name>
</gene>
<dbReference type="InterPro" id="IPR017926">
    <property type="entry name" value="GATASE"/>
</dbReference>
<dbReference type="GO" id="GO:0005829">
    <property type="term" value="C:cytosol"/>
    <property type="evidence" value="ECO:0007669"/>
    <property type="project" value="TreeGrafter"/>
</dbReference>
<feature type="domain" description="Glutamine amidotransferase" evidence="1">
    <location>
        <begin position="34"/>
        <end position="198"/>
    </location>
</feature>
<name>A0A269PE30_9CORY</name>
<dbReference type="Gene3D" id="3.40.50.880">
    <property type="match status" value="1"/>
</dbReference>
<organism evidence="2 3">
    <name type="scientific">Corynebacterium hadale</name>
    <dbReference type="NCBI Taxonomy" id="2026255"/>
    <lineage>
        <taxon>Bacteria</taxon>
        <taxon>Bacillati</taxon>
        <taxon>Actinomycetota</taxon>
        <taxon>Actinomycetes</taxon>
        <taxon>Mycobacteriales</taxon>
        <taxon>Corynebacteriaceae</taxon>
        <taxon>Corynebacterium</taxon>
    </lineage>
</organism>
<evidence type="ECO:0000259" key="1">
    <source>
        <dbReference type="Pfam" id="PF00117"/>
    </source>
</evidence>
<dbReference type="Proteomes" id="UP000215771">
    <property type="component" value="Unassembled WGS sequence"/>
</dbReference>
<proteinExistence type="predicted"/>
<dbReference type="AlphaFoldDB" id="A0A269PE30"/>
<dbReference type="InterPro" id="IPR029062">
    <property type="entry name" value="Class_I_gatase-like"/>
</dbReference>
<dbReference type="PANTHER" id="PTHR42695">
    <property type="entry name" value="GLUTAMINE AMIDOTRANSFERASE YLR126C-RELATED"/>
    <property type="match status" value="1"/>
</dbReference>
<evidence type="ECO:0000313" key="2">
    <source>
        <dbReference type="EMBL" id="PAJ70239.1"/>
    </source>
</evidence>
<dbReference type="SUPFAM" id="SSF52317">
    <property type="entry name" value="Class I glutamine amidotransferase-like"/>
    <property type="match status" value="1"/>
</dbReference>
<reference evidence="2 3" key="1">
    <citation type="submission" date="2017-08" db="EMBL/GenBank/DDBJ databases">
        <authorList>
            <person name="de Groot N.N."/>
        </authorList>
    </citation>
    <scope>NUCLEOTIDE SEQUENCE [LARGE SCALE GENOMIC DNA]</scope>
    <source>
        <strain evidence="2 3">NBT06-6</strain>
    </source>
</reference>
<dbReference type="RefSeq" id="WP_095276517.1">
    <property type="nucleotide sequence ID" value="NZ_CP047655.1"/>
</dbReference>
<dbReference type="Pfam" id="PF00117">
    <property type="entry name" value="GATase"/>
    <property type="match status" value="1"/>
</dbReference>
<sequence>MSKLLFLSLRQGELAPEIARAEYHDVLNAAGLSEVDVELKILDRVDEEVGSLETISGIIIGGSSLNVSNAEYSPWQRHINDVLAGVVESGLPVFFVCFGISWLVDHLGGTVGHTHPENSGPTSVALTEAGRGDRLLRGATEQFTALTGHTENPDEDSLPEALTVLATGPTCPVQMVRYGDHVWATQFHAEMDAAAMHTRMDFFYNYGYFPAEDYARIVADLPNHDVAWANAILRNFAQYCFDRSPAHAPKV</sequence>
<dbReference type="PANTHER" id="PTHR42695:SF5">
    <property type="entry name" value="GLUTAMINE AMIDOTRANSFERASE YLR126C-RELATED"/>
    <property type="match status" value="1"/>
</dbReference>
<dbReference type="InterPro" id="IPR044992">
    <property type="entry name" value="ChyE-like"/>
</dbReference>
<dbReference type="EMBL" id="NQMQ01000010">
    <property type="protein sequence ID" value="PAJ70239.1"/>
    <property type="molecule type" value="Genomic_DNA"/>
</dbReference>
<evidence type="ECO:0000313" key="3">
    <source>
        <dbReference type="Proteomes" id="UP000215771"/>
    </source>
</evidence>
<comment type="caution">
    <text evidence="2">The sequence shown here is derived from an EMBL/GenBank/DDBJ whole genome shotgun (WGS) entry which is preliminary data.</text>
</comment>
<protein>
    <submittedName>
        <fullName evidence="2">Glutamine amidotransferase</fullName>
    </submittedName>
</protein>